<dbReference type="InterPro" id="IPR016064">
    <property type="entry name" value="NAD/diacylglycerol_kinase_sf"/>
</dbReference>
<dbReference type="GO" id="GO:0046872">
    <property type="term" value="F:metal ion binding"/>
    <property type="evidence" value="ECO:0007669"/>
    <property type="project" value="UniProtKB-UniRule"/>
</dbReference>
<dbReference type="PANTHER" id="PTHR20275:SF0">
    <property type="entry name" value="NAD KINASE"/>
    <property type="match status" value="1"/>
</dbReference>
<comment type="caution">
    <text evidence="6">Lacks conserved residue(s) required for the propagation of feature annotation.</text>
</comment>
<protein>
    <recommendedName>
        <fullName evidence="6">NAD kinase</fullName>
        <ecNumber evidence="6">2.7.1.23</ecNumber>
    </recommendedName>
    <alternativeName>
        <fullName evidence="6">ATP-dependent NAD kinase</fullName>
    </alternativeName>
</protein>
<feature type="binding site" evidence="6">
    <location>
        <position position="138"/>
    </location>
    <ligand>
        <name>NAD(+)</name>
        <dbReference type="ChEBI" id="CHEBI:57540"/>
    </ligand>
</feature>
<comment type="subcellular location">
    <subcellularLocation>
        <location evidence="6">Cytoplasm</location>
    </subcellularLocation>
</comment>
<dbReference type="GO" id="GO:0005737">
    <property type="term" value="C:cytoplasm"/>
    <property type="evidence" value="ECO:0007669"/>
    <property type="project" value="UniProtKB-SubCell"/>
</dbReference>
<dbReference type="GO" id="GO:0003951">
    <property type="term" value="F:NAD+ kinase activity"/>
    <property type="evidence" value="ECO:0007669"/>
    <property type="project" value="UniProtKB-UniRule"/>
</dbReference>
<organism evidence="7 8">
    <name type="scientific">Mobiluncus porci</name>
    <dbReference type="NCBI Taxonomy" id="2652278"/>
    <lineage>
        <taxon>Bacteria</taxon>
        <taxon>Bacillati</taxon>
        <taxon>Actinomycetota</taxon>
        <taxon>Actinomycetes</taxon>
        <taxon>Actinomycetales</taxon>
        <taxon>Actinomycetaceae</taxon>
        <taxon>Mobiluncus</taxon>
    </lineage>
</organism>
<evidence type="ECO:0000256" key="1">
    <source>
        <dbReference type="ARBA" id="ARBA00022679"/>
    </source>
</evidence>
<dbReference type="NCBIfam" id="NF002892">
    <property type="entry name" value="PRK03372.1"/>
    <property type="match status" value="1"/>
</dbReference>
<evidence type="ECO:0000313" key="7">
    <source>
        <dbReference type="EMBL" id="MST48721.1"/>
    </source>
</evidence>
<dbReference type="GO" id="GO:0006741">
    <property type="term" value="P:NADP+ biosynthetic process"/>
    <property type="evidence" value="ECO:0007669"/>
    <property type="project" value="UniProtKB-UniRule"/>
</dbReference>
<comment type="catalytic activity">
    <reaction evidence="5 6">
        <text>NAD(+) + ATP = ADP + NADP(+) + H(+)</text>
        <dbReference type="Rhea" id="RHEA:18629"/>
        <dbReference type="ChEBI" id="CHEBI:15378"/>
        <dbReference type="ChEBI" id="CHEBI:30616"/>
        <dbReference type="ChEBI" id="CHEBI:57540"/>
        <dbReference type="ChEBI" id="CHEBI:58349"/>
        <dbReference type="ChEBI" id="CHEBI:456216"/>
        <dbReference type="EC" id="2.7.1.23"/>
    </reaction>
</comment>
<feature type="binding site" evidence="6">
    <location>
        <position position="157"/>
    </location>
    <ligand>
        <name>NAD(+)</name>
        <dbReference type="ChEBI" id="CHEBI:57540"/>
    </ligand>
</feature>
<dbReference type="Pfam" id="PF01513">
    <property type="entry name" value="NAD_kinase"/>
    <property type="match status" value="1"/>
</dbReference>
<dbReference type="Pfam" id="PF20143">
    <property type="entry name" value="NAD_kinase_C"/>
    <property type="match status" value="1"/>
</dbReference>
<reference evidence="7 8" key="1">
    <citation type="submission" date="2019-08" db="EMBL/GenBank/DDBJ databases">
        <title>In-depth cultivation of the pig gut microbiome towards novel bacterial diversity and tailored functional studies.</title>
        <authorList>
            <person name="Wylensek D."/>
            <person name="Hitch T.C.A."/>
            <person name="Clavel T."/>
        </authorList>
    </citation>
    <scope>NUCLEOTIDE SEQUENCE [LARGE SCALE GENOMIC DNA]</scope>
    <source>
        <strain evidence="7 8">RF-GAM-744-WT-7</strain>
    </source>
</reference>
<dbReference type="Proteomes" id="UP000442535">
    <property type="component" value="Unassembled WGS sequence"/>
</dbReference>
<feature type="binding site" evidence="6">
    <location>
        <begin position="127"/>
        <end position="128"/>
    </location>
    <ligand>
        <name>NAD(+)</name>
        <dbReference type="ChEBI" id="CHEBI:57540"/>
    </ligand>
</feature>
<dbReference type="SUPFAM" id="SSF111331">
    <property type="entry name" value="NAD kinase/diacylglycerol kinase-like"/>
    <property type="match status" value="1"/>
</dbReference>
<keyword evidence="1 6" id="KW-0808">Transferase</keyword>
<dbReference type="AlphaFoldDB" id="A0A7K0JZP8"/>
<accession>A0A7K0JZP8</accession>
<evidence type="ECO:0000256" key="5">
    <source>
        <dbReference type="ARBA" id="ARBA00047925"/>
    </source>
</evidence>
<proteinExistence type="inferred from homology"/>
<name>A0A7K0JZP8_9ACTO</name>
<dbReference type="HAMAP" id="MF_00361">
    <property type="entry name" value="NAD_kinase"/>
    <property type="match status" value="1"/>
</dbReference>
<dbReference type="GO" id="GO:0051287">
    <property type="term" value="F:NAD binding"/>
    <property type="evidence" value="ECO:0007669"/>
    <property type="project" value="UniProtKB-ARBA"/>
</dbReference>
<gene>
    <name evidence="6" type="primary">nadK</name>
    <name evidence="7" type="ORF">FYJ63_00345</name>
</gene>
<dbReference type="RefSeq" id="WP_277027495.1">
    <property type="nucleotide sequence ID" value="NZ_JAQYQY010000018.1"/>
</dbReference>
<dbReference type="EC" id="2.7.1.23" evidence="6"/>
<dbReference type="InterPro" id="IPR017438">
    <property type="entry name" value="ATP-NAD_kinase_N"/>
</dbReference>
<evidence type="ECO:0000256" key="3">
    <source>
        <dbReference type="ARBA" id="ARBA00022857"/>
    </source>
</evidence>
<dbReference type="Gene3D" id="2.60.200.30">
    <property type="entry name" value="Probable inorganic polyphosphate/atp-NAD kinase, domain 2"/>
    <property type="match status" value="1"/>
</dbReference>
<comment type="similarity">
    <text evidence="6">Belongs to the NAD kinase family.</text>
</comment>
<keyword evidence="6" id="KW-0963">Cytoplasm</keyword>
<feature type="binding site" evidence="6">
    <location>
        <position position="192"/>
    </location>
    <ligand>
        <name>NAD(+)</name>
        <dbReference type="ChEBI" id="CHEBI:57540"/>
    </ligand>
</feature>
<dbReference type="EMBL" id="VUMY01000001">
    <property type="protein sequence ID" value="MST48721.1"/>
    <property type="molecule type" value="Genomic_DNA"/>
</dbReference>
<dbReference type="GO" id="GO:0005524">
    <property type="term" value="F:ATP binding"/>
    <property type="evidence" value="ECO:0007669"/>
    <property type="project" value="UniProtKB-KW"/>
</dbReference>
<dbReference type="InterPro" id="IPR017437">
    <property type="entry name" value="ATP-NAD_kinase_PpnK-typ_C"/>
</dbReference>
<dbReference type="PANTHER" id="PTHR20275">
    <property type="entry name" value="NAD KINASE"/>
    <property type="match status" value="1"/>
</dbReference>
<keyword evidence="8" id="KW-1185">Reference proteome</keyword>
<keyword evidence="2 6" id="KW-0418">Kinase</keyword>
<feature type="binding site" evidence="6">
    <location>
        <begin position="53"/>
        <end position="54"/>
    </location>
    <ligand>
        <name>NAD(+)</name>
        <dbReference type="ChEBI" id="CHEBI:57540"/>
    </ligand>
</feature>
<evidence type="ECO:0000256" key="6">
    <source>
        <dbReference type="HAMAP-Rule" id="MF_00361"/>
    </source>
</evidence>
<comment type="cofactor">
    <cofactor evidence="6">
        <name>a divalent metal cation</name>
        <dbReference type="ChEBI" id="CHEBI:60240"/>
    </cofactor>
</comment>
<sequence length="277" mass="30080">MSERTIMVFNHRHRQEAIETANKVKAILGGAGIRVVDRDSDEPIELVIVLGGDGTILEAANIAQRQQVPVVGVNLGHVGFLAEAEQENLEDLCKRVINGDYEVDRRMCIDVEVRRPSGTVESEWAANDIAVLSTDRGHPALLAFGVDGEAVSEYGADGLIVSTPTGSTAYNFSVGGPVVWPDVKALVLSPLAAHGLFTRSLVLGPSSVLEIQVLPNQVQDCEVWADGRRVLKAPPGSSIRVTKSESDMQLARLISQPFSARLVKKFDLPVEGWRRRK</sequence>
<keyword evidence="3 6" id="KW-0521">NADP</keyword>
<feature type="active site" description="Proton acceptor" evidence="6">
    <location>
        <position position="53"/>
    </location>
</feature>
<evidence type="ECO:0000313" key="8">
    <source>
        <dbReference type="Proteomes" id="UP000442535"/>
    </source>
</evidence>
<dbReference type="Gene3D" id="3.40.50.10330">
    <property type="entry name" value="Probable inorganic polyphosphate/atp-NAD kinase, domain 1"/>
    <property type="match status" value="1"/>
</dbReference>
<feature type="binding site" evidence="6">
    <location>
        <begin position="168"/>
        <end position="173"/>
    </location>
    <ligand>
        <name>NAD(+)</name>
        <dbReference type="ChEBI" id="CHEBI:57540"/>
    </ligand>
</feature>
<comment type="function">
    <text evidence="6">Involved in the regulation of the intracellular balance of NAD and NADP, and is a key enzyme in the biosynthesis of NADP. Catalyzes specifically the phosphorylation on 2'-hydroxyl of the adenosine moiety of NAD to yield NADP.</text>
</comment>
<dbReference type="InterPro" id="IPR002504">
    <property type="entry name" value="NADK"/>
</dbReference>
<keyword evidence="6" id="KW-0067">ATP-binding</keyword>
<keyword evidence="6" id="KW-0547">Nucleotide-binding</keyword>
<comment type="caution">
    <text evidence="7">The sequence shown here is derived from an EMBL/GenBank/DDBJ whole genome shotgun (WGS) entry which is preliminary data.</text>
</comment>
<evidence type="ECO:0000256" key="4">
    <source>
        <dbReference type="ARBA" id="ARBA00023027"/>
    </source>
</evidence>
<dbReference type="GO" id="GO:0019674">
    <property type="term" value="P:NAD+ metabolic process"/>
    <property type="evidence" value="ECO:0007669"/>
    <property type="project" value="InterPro"/>
</dbReference>
<keyword evidence="4 6" id="KW-0520">NAD</keyword>
<evidence type="ECO:0000256" key="2">
    <source>
        <dbReference type="ARBA" id="ARBA00022777"/>
    </source>
</evidence>